<protein>
    <submittedName>
        <fullName evidence="1">Uncharacterized protein</fullName>
    </submittedName>
</protein>
<reference evidence="1 2" key="1">
    <citation type="journal article" date="2016" name="Nat. Commun.">
        <title>Thousands of microbial genomes shed light on interconnected biogeochemical processes in an aquifer system.</title>
        <authorList>
            <person name="Anantharaman K."/>
            <person name="Brown C.T."/>
            <person name="Hug L.A."/>
            <person name="Sharon I."/>
            <person name="Castelle C.J."/>
            <person name="Probst A.J."/>
            <person name="Thomas B.C."/>
            <person name="Singh A."/>
            <person name="Wilkins M.J."/>
            <person name="Karaoz U."/>
            <person name="Brodie E.L."/>
            <person name="Williams K.H."/>
            <person name="Hubbard S.S."/>
            <person name="Banfield J.F."/>
        </authorList>
    </citation>
    <scope>NUCLEOTIDE SEQUENCE [LARGE SCALE GENOMIC DNA]</scope>
</reference>
<sequence>MNADTKRSVNDILKNGYHRMSDSLGEGGWPHLFKNGLGTWGYYVLYGGDEVLHLIEEIRARDNDAAINAFKSLYHLDMFESWEVQKKSVTFEYVTSDRD</sequence>
<organism evidence="1 2">
    <name type="scientific">Candidatus Schekmanbacteria bacterium RBG_16_38_10</name>
    <dbReference type="NCBI Taxonomy" id="1817879"/>
    <lineage>
        <taxon>Bacteria</taxon>
        <taxon>Candidatus Schekmaniibacteriota</taxon>
    </lineage>
</organism>
<accession>A0A1F7S0H2</accession>
<evidence type="ECO:0000313" key="2">
    <source>
        <dbReference type="Proteomes" id="UP000178797"/>
    </source>
</evidence>
<name>A0A1F7S0H2_9BACT</name>
<dbReference type="EMBL" id="MGDE01000044">
    <property type="protein sequence ID" value="OGL47325.1"/>
    <property type="molecule type" value="Genomic_DNA"/>
</dbReference>
<dbReference type="AlphaFoldDB" id="A0A1F7S0H2"/>
<comment type="caution">
    <text evidence="1">The sequence shown here is derived from an EMBL/GenBank/DDBJ whole genome shotgun (WGS) entry which is preliminary data.</text>
</comment>
<dbReference type="Proteomes" id="UP000178797">
    <property type="component" value="Unassembled WGS sequence"/>
</dbReference>
<proteinExistence type="predicted"/>
<evidence type="ECO:0000313" key="1">
    <source>
        <dbReference type="EMBL" id="OGL47325.1"/>
    </source>
</evidence>
<gene>
    <name evidence="1" type="ORF">A2W05_09795</name>
</gene>